<proteinExistence type="inferred from homology"/>
<comment type="caution">
    <text evidence="8">The sequence shown here is derived from an EMBL/GenBank/DDBJ whole genome shotgun (WGS) entry which is preliminary data.</text>
</comment>
<protein>
    <submittedName>
        <fullName evidence="8">Sigma70-ECF: RNA polymerase sigma factor, sigma-70 family</fullName>
    </submittedName>
</protein>
<evidence type="ECO:0000256" key="5">
    <source>
        <dbReference type="SAM" id="MobiDB-lite"/>
    </source>
</evidence>
<keyword evidence="2" id="KW-0805">Transcription regulation</keyword>
<dbReference type="NCBIfam" id="TIGR02937">
    <property type="entry name" value="sigma70-ECF"/>
    <property type="match status" value="1"/>
</dbReference>
<dbReference type="GO" id="GO:0016987">
    <property type="term" value="F:sigma factor activity"/>
    <property type="evidence" value="ECO:0007669"/>
    <property type="project" value="UniProtKB-KW"/>
</dbReference>
<dbReference type="InterPro" id="IPR007627">
    <property type="entry name" value="RNA_pol_sigma70_r2"/>
</dbReference>
<keyword evidence="9" id="KW-1185">Reference proteome</keyword>
<dbReference type="OrthoDB" id="9803203at2"/>
<dbReference type="InterPro" id="IPR013324">
    <property type="entry name" value="RNA_pol_sigma_r3/r4-like"/>
</dbReference>
<dbReference type="InterPro" id="IPR014284">
    <property type="entry name" value="RNA_pol_sigma-70_dom"/>
</dbReference>
<accession>A0A7M2YXW2</accession>
<evidence type="ECO:0000256" key="2">
    <source>
        <dbReference type="ARBA" id="ARBA00023015"/>
    </source>
</evidence>
<dbReference type="InterPro" id="IPR013249">
    <property type="entry name" value="RNA_pol_sigma70_r4_t2"/>
</dbReference>
<dbReference type="AlphaFoldDB" id="A0A7M2YXW2"/>
<dbReference type="Pfam" id="PF04542">
    <property type="entry name" value="Sigma70_r2"/>
    <property type="match status" value="1"/>
</dbReference>
<dbReference type="SUPFAM" id="SSF88659">
    <property type="entry name" value="Sigma3 and sigma4 domains of RNA polymerase sigma factors"/>
    <property type="match status" value="1"/>
</dbReference>
<evidence type="ECO:0000256" key="4">
    <source>
        <dbReference type="ARBA" id="ARBA00023163"/>
    </source>
</evidence>
<dbReference type="PANTHER" id="PTHR43133:SF63">
    <property type="entry name" value="RNA POLYMERASE SIGMA FACTOR FECI-RELATED"/>
    <property type="match status" value="1"/>
</dbReference>
<sequence length="183" mass="20435">MLRGRIATAVVQPAPSGHLTRRRRAAFHVMMSAVAIPPFEVFYEAHSSEVLGLLRRRLGRDRADDAFQETFLRALRAYDRLEHGTHLRAWVLTIASRVALDAQRRATPTAELPELPHEDARPAYEDLGDLTDGLPPKERAAVVLRYGYDLAYDQIASALDSSPDAARQAASAGVRRLRKERKA</sequence>
<name>A0A7M2YXW2_9ACTN</name>
<evidence type="ECO:0000259" key="7">
    <source>
        <dbReference type="Pfam" id="PF08281"/>
    </source>
</evidence>
<dbReference type="InterPro" id="IPR039425">
    <property type="entry name" value="RNA_pol_sigma-70-like"/>
</dbReference>
<reference evidence="9" key="2">
    <citation type="journal article" date="2019" name="MicrobiologyOpen">
        <title>High-quality draft genome sequence of Gaiella occulta isolated from a 150 meter deep mineral water borehole and comparison with the genome sequences of other deep-branching lineages of the phylum Actinobacteria.</title>
        <authorList>
            <person name="Severino R."/>
            <person name="Froufe H.J.C."/>
            <person name="Barroso C."/>
            <person name="Albuquerque L."/>
            <person name="Lobo-da-Cunha A."/>
            <person name="da Costa M.S."/>
            <person name="Egas C."/>
        </authorList>
    </citation>
    <scope>NUCLEOTIDE SEQUENCE [LARGE SCALE GENOMIC DNA]</scope>
    <source>
        <strain evidence="9">F2-233</strain>
    </source>
</reference>
<reference evidence="8 9" key="1">
    <citation type="submission" date="2018-07" db="EMBL/GenBank/DDBJ databases">
        <title>High-quality-draft genome sequence of Gaiella occulta.</title>
        <authorList>
            <person name="Severino R."/>
            <person name="Froufe H.J.C."/>
            <person name="Rainey F.A."/>
            <person name="Barroso C."/>
            <person name="Albuquerque L."/>
            <person name="Lobo-Da-Cunha A."/>
            <person name="Da Costa M.S."/>
            <person name="Egas C."/>
        </authorList>
    </citation>
    <scope>NUCLEOTIDE SEQUENCE [LARGE SCALE GENOMIC DNA]</scope>
    <source>
        <strain evidence="8 9">F2-233</strain>
    </source>
</reference>
<evidence type="ECO:0000259" key="6">
    <source>
        <dbReference type="Pfam" id="PF04542"/>
    </source>
</evidence>
<feature type="region of interest" description="Disordered" evidence="5">
    <location>
        <begin position="161"/>
        <end position="183"/>
    </location>
</feature>
<evidence type="ECO:0000313" key="8">
    <source>
        <dbReference type="EMBL" id="RDI74986.1"/>
    </source>
</evidence>
<gene>
    <name evidence="8" type="ORF">Gocc_0784</name>
</gene>
<keyword evidence="3" id="KW-0731">Sigma factor</keyword>
<organism evidence="8 9">
    <name type="scientific">Gaiella occulta</name>
    <dbReference type="NCBI Taxonomy" id="1002870"/>
    <lineage>
        <taxon>Bacteria</taxon>
        <taxon>Bacillati</taxon>
        <taxon>Actinomycetota</taxon>
        <taxon>Thermoleophilia</taxon>
        <taxon>Gaiellales</taxon>
        <taxon>Gaiellaceae</taxon>
        <taxon>Gaiella</taxon>
    </lineage>
</organism>
<dbReference type="Pfam" id="PF08281">
    <property type="entry name" value="Sigma70_r4_2"/>
    <property type="match status" value="1"/>
</dbReference>
<evidence type="ECO:0000256" key="3">
    <source>
        <dbReference type="ARBA" id="ARBA00023082"/>
    </source>
</evidence>
<dbReference type="Gene3D" id="1.10.10.10">
    <property type="entry name" value="Winged helix-like DNA-binding domain superfamily/Winged helix DNA-binding domain"/>
    <property type="match status" value="1"/>
</dbReference>
<dbReference type="Gene3D" id="1.10.1740.10">
    <property type="match status" value="1"/>
</dbReference>
<dbReference type="SUPFAM" id="SSF88946">
    <property type="entry name" value="Sigma2 domain of RNA polymerase sigma factors"/>
    <property type="match status" value="1"/>
</dbReference>
<comment type="similarity">
    <text evidence="1">Belongs to the sigma-70 factor family. ECF subfamily.</text>
</comment>
<dbReference type="InterPro" id="IPR036388">
    <property type="entry name" value="WH-like_DNA-bd_sf"/>
</dbReference>
<dbReference type="InterPro" id="IPR013325">
    <property type="entry name" value="RNA_pol_sigma_r2"/>
</dbReference>
<feature type="domain" description="RNA polymerase sigma factor 70 region 4 type 2" evidence="7">
    <location>
        <begin position="126"/>
        <end position="177"/>
    </location>
</feature>
<keyword evidence="4" id="KW-0804">Transcription</keyword>
<dbReference type="GO" id="GO:0003677">
    <property type="term" value="F:DNA binding"/>
    <property type="evidence" value="ECO:0007669"/>
    <property type="project" value="InterPro"/>
</dbReference>
<dbReference type="Proteomes" id="UP000254134">
    <property type="component" value="Unassembled WGS sequence"/>
</dbReference>
<dbReference type="RefSeq" id="WP_114795247.1">
    <property type="nucleotide sequence ID" value="NZ_QQZY01000002.1"/>
</dbReference>
<feature type="domain" description="RNA polymerase sigma-70 region 2" evidence="6">
    <location>
        <begin position="42"/>
        <end position="107"/>
    </location>
</feature>
<evidence type="ECO:0000256" key="1">
    <source>
        <dbReference type="ARBA" id="ARBA00010641"/>
    </source>
</evidence>
<evidence type="ECO:0000313" key="9">
    <source>
        <dbReference type="Proteomes" id="UP000254134"/>
    </source>
</evidence>
<dbReference type="EMBL" id="QQZY01000002">
    <property type="protein sequence ID" value="RDI74986.1"/>
    <property type="molecule type" value="Genomic_DNA"/>
</dbReference>
<dbReference type="PANTHER" id="PTHR43133">
    <property type="entry name" value="RNA POLYMERASE ECF-TYPE SIGMA FACTO"/>
    <property type="match status" value="1"/>
</dbReference>
<dbReference type="GO" id="GO:0006352">
    <property type="term" value="P:DNA-templated transcription initiation"/>
    <property type="evidence" value="ECO:0007669"/>
    <property type="project" value="InterPro"/>
</dbReference>